<dbReference type="PROSITE" id="PS50885">
    <property type="entry name" value="HAMP"/>
    <property type="match status" value="1"/>
</dbReference>
<organism evidence="6 7">
    <name type="scientific">Blastococcus aurantiacus</name>
    <dbReference type="NCBI Taxonomy" id="1550231"/>
    <lineage>
        <taxon>Bacteria</taxon>
        <taxon>Bacillati</taxon>
        <taxon>Actinomycetota</taxon>
        <taxon>Actinomycetes</taxon>
        <taxon>Geodermatophilales</taxon>
        <taxon>Geodermatophilaceae</taxon>
        <taxon>Blastococcus</taxon>
    </lineage>
</organism>
<feature type="domain" description="EAL" evidence="3">
    <location>
        <begin position="631"/>
        <end position="887"/>
    </location>
</feature>
<keyword evidence="2" id="KW-0472">Membrane</keyword>
<dbReference type="InterPro" id="IPR043128">
    <property type="entry name" value="Rev_trsase/Diguanyl_cyclase"/>
</dbReference>
<dbReference type="Gene3D" id="3.20.20.450">
    <property type="entry name" value="EAL domain"/>
    <property type="match status" value="1"/>
</dbReference>
<dbReference type="InterPro" id="IPR003660">
    <property type="entry name" value="HAMP_dom"/>
</dbReference>
<accession>A0A1G7RLA0</accession>
<dbReference type="Gene3D" id="3.30.70.270">
    <property type="match status" value="1"/>
</dbReference>
<evidence type="ECO:0000313" key="7">
    <source>
        <dbReference type="Proteomes" id="UP000199406"/>
    </source>
</evidence>
<dbReference type="Pfam" id="PF00672">
    <property type="entry name" value="HAMP"/>
    <property type="match status" value="1"/>
</dbReference>
<evidence type="ECO:0000259" key="5">
    <source>
        <dbReference type="PROSITE" id="PS50887"/>
    </source>
</evidence>
<evidence type="ECO:0000259" key="3">
    <source>
        <dbReference type="PROSITE" id="PS50883"/>
    </source>
</evidence>
<evidence type="ECO:0000313" key="6">
    <source>
        <dbReference type="EMBL" id="SDG11532.1"/>
    </source>
</evidence>
<keyword evidence="2" id="KW-1133">Transmembrane helix</keyword>
<dbReference type="PROSITE" id="PS50887">
    <property type="entry name" value="GGDEF"/>
    <property type="match status" value="1"/>
</dbReference>
<dbReference type="GO" id="GO:0007165">
    <property type="term" value="P:signal transduction"/>
    <property type="evidence" value="ECO:0007669"/>
    <property type="project" value="InterPro"/>
</dbReference>
<dbReference type="Proteomes" id="UP000199406">
    <property type="component" value="Unassembled WGS sequence"/>
</dbReference>
<feature type="domain" description="HAMP" evidence="4">
    <location>
        <begin position="356"/>
        <end position="407"/>
    </location>
</feature>
<dbReference type="GO" id="GO:0016020">
    <property type="term" value="C:membrane"/>
    <property type="evidence" value="ECO:0007669"/>
    <property type="project" value="InterPro"/>
</dbReference>
<dbReference type="CDD" id="cd01949">
    <property type="entry name" value="GGDEF"/>
    <property type="match status" value="1"/>
</dbReference>
<sequence length="892" mass="94524">MRFLRATEQGRRRGAPLWRYLTALVLLPLIGVAVLATAAAQARADEAAGAERAESAVRTLALLDVARRATEQEIIPVLTLHAVQAPEVLAAIGIPQEVLDAQRASASEQAAAIRRVTDGALTQVRAGSLGAEAAQRAETALAVLRNPNSSVGLDVEKIYYSFLAVSNDLLTAQEAVAAAATSEGVPAATMRAIQDVQTAAHLTHIASRQAPLFLGSLLVPSDGSLIGARGAWQTAWLDYTDARLQMQDLSQESLRDQWAAIEDLPAVRELDALFTAGFAGSGGAPTAATLADVMTVLAGTQERGAALADLVDTAVERTRQLVAQDLERANGALHGIMVVGAGLLTGSLVGAAFLGRSVARALRLLAGQATQISEGSLVEVEVAGPREVRTVSAALRAAVAGLRRIQDQAQAVARGDLDDALLDQPLPGPLGEVVHASVRQIVHSVRQREELQFALAHQATHDALTELPNRAQAVTLVTAALHRGRRSGDMTGLLFVDLDGFKAVNDGHGHAAGDEVLREVARRLSAAVRPGDAVCRLGGDEFVVLVEQVHKEHDLLELAHRLIASVSEPITAARARVRIGASIGVAVSRDGGTDADALFAEADTAAYRAKAHGRGRAEMFDETLRLQLNQRAELEAAIASGLAGGEMQVAYQPVIDVATDRLMGYEALIRWDRPGVGLVPPDQFIPVAESSRLIGDVDRWMLHEATRQLAQWRAECPAAPGQPDPTIAVNISGRHLADPRVITDVADALTASGLPARLLVLEVTETVLVDDPLAYEHLTDLRAMGVSIAIDDFGTGYTSIGQLRNMPVDTLKIDRSFVASTEPAHRELVALMIRAAHTFGLTVVAEGVEEPAQLARLRAQECDQAQGYLLYRPMPAPEAGALLRRAESAGTV</sequence>
<dbReference type="SMART" id="SM00267">
    <property type="entry name" value="GGDEF"/>
    <property type="match status" value="1"/>
</dbReference>
<dbReference type="PANTHER" id="PTHR44757">
    <property type="entry name" value="DIGUANYLATE CYCLASE DGCP"/>
    <property type="match status" value="1"/>
</dbReference>
<dbReference type="SUPFAM" id="SSF141868">
    <property type="entry name" value="EAL domain-like"/>
    <property type="match status" value="1"/>
</dbReference>
<gene>
    <name evidence="6" type="ORF">SAMN05660662_0366</name>
</gene>
<keyword evidence="1" id="KW-0812">Transmembrane</keyword>
<dbReference type="EMBL" id="FNBT01000012">
    <property type="protein sequence ID" value="SDG11532.1"/>
    <property type="molecule type" value="Genomic_DNA"/>
</dbReference>
<dbReference type="STRING" id="1550231.SAMN05660662_0366"/>
<protein>
    <submittedName>
        <fullName evidence="6">Diguanylate cyclase (GGDEF) domain-containing protein</fullName>
    </submittedName>
</protein>
<dbReference type="Pfam" id="PF00990">
    <property type="entry name" value="GGDEF"/>
    <property type="match status" value="1"/>
</dbReference>
<dbReference type="Pfam" id="PF00563">
    <property type="entry name" value="EAL"/>
    <property type="match status" value="1"/>
</dbReference>
<dbReference type="PROSITE" id="PS50883">
    <property type="entry name" value="EAL"/>
    <property type="match status" value="1"/>
</dbReference>
<keyword evidence="7" id="KW-1185">Reference proteome</keyword>
<dbReference type="InterPro" id="IPR029787">
    <property type="entry name" value="Nucleotide_cyclase"/>
</dbReference>
<name>A0A1G7RLA0_9ACTN</name>
<dbReference type="InterPro" id="IPR001633">
    <property type="entry name" value="EAL_dom"/>
</dbReference>
<evidence type="ECO:0000256" key="2">
    <source>
        <dbReference type="ARBA" id="ARBA00022989"/>
    </source>
</evidence>
<feature type="domain" description="GGDEF" evidence="5">
    <location>
        <begin position="489"/>
        <end position="622"/>
    </location>
</feature>
<dbReference type="InterPro" id="IPR000160">
    <property type="entry name" value="GGDEF_dom"/>
</dbReference>
<evidence type="ECO:0000256" key="1">
    <source>
        <dbReference type="ARBA" id="ARBA00022692"/>
    </source>
</evidence>
<proteinExistence type="predicted"/>
<dbReference type="SUPFAM" id="SSF55073">
    <property type="entry name" value="Nucleotide cyclase"/>
    <property type="match status" value="1"/>
</dbReference>
<dbReference type="FunFam" id="3.30.70.270:FF:000001">
    <property type="entry name" value="Diguanylate cyclase domain protein"/>
    <property type="match status" value="1"/>
</dbReference>
<dbReference type="SMART" id="SM00052">
    <property type="entry name" value="EAL"/>
    <property type="match status" value="1"/>
</dbReference>
<evidence type="ECO:0000259" key="4">
    <source>
        <dbReference type="PROSITE" id="PS50885"/>
    </source>
</evidence>
<reference evidence="7" key="1">
    <citation type="submission" date="2016-10" db="EMBL/GenBank/DDBJ databases">
        <authorList>
            <person name="Varghese N."/>
            <person name="Submissions S."/>
        </authorList>
    </citation>
    <scope>NUCLEOTIDE SEQUENCE [LARGE SCALE GENOMIC DNA]</scope>
    <source>
        <strain evidence="7">DSM 44268</strain>
    </source>
</reference>
<dbReference type="CDD" id="cd01948">
    <property type="entry name" value="EAL"/>
    <property type="match status" value="1"/>
</dbReference>
<dbReference type="InterPro" id="IPR035919">
    <property type="entry name" value="EAL_sf"/>
</dbReference>
<dbReference type="AlphaFoldDB" id="A0A1G7RLA0"/>
<dbReference type="NCBIfam" id="TIGR00254">
    <property type="entry name" value="GGDEF"/>
    <property type="match status" value="1"/>
</dbReference>
<dbReference type="PANTHER" id="PTHR44757:SF2">
    <property type="entry name" value="BIOFILM ARCHITECTURE MAINTENANCE PROTEIN MBAA"/>
    <property type="match status" value="1"/>
</dbReference>
<dbReference type="InterPro" id="IPR052155">
    <property type="entry name" value="Biofilm_reg_signaling"/>
</dbReference>